<feature type="compositionally biased region" description="Polar residues" evidence="1">
    <location>
        <begin position="371"/>
        <end position="380"/>
    </location>
</feature>
<gene>
    <name evidence="2" type="ORF">yc1106_01958</name>
</gene>
<organism evidence="2 3">
    <name type="scientific">Curvularia clavata</name>
    <dbReference type="NCBI Taxonomy" id="95742"/>
    <lineage>
        <taxon>Eukaryota</taxon>
        <taxon>Fungi</taxon>
        <taxon>Dikarya</taxon>
        <taxon>Ascomycota</taxon>
        <taxon>Pezizomycotina</taxon>
        <taxon>Dothideomycetes</taxon>
        <taxon>Pleosporomycetidae</taxon>
        <taxon>Pleosporales</taxon>
        <taxon>Pleosporineae</taxon>
        <taxon>Pleosporaceae</taxon>
        <taxon>Curvularia</taxon>
    </lineage>
</organism>
<dbReference type="GO" id="GO:0070860">
    <property type="term" value="C:RNA polymerase I core factor complex"/>
    <property type="evidence" value="ECO:0007669"/>
    <property type="project" value="TreeGrafter"/>
</dbReference>
<dbReference type="GO" id="GO:0017025">
    <property type="term" value="F:TBP-class protein binding"/>
    <property type="evidence" value="ECO:0007669"/>
    <property type="project" value="TreeGrafter"/>
</dbReference>
<feature type="region of interest" description="Disordered" evidence="1">
    <location>
        <begin position="1"/>
        <end position="113"/>
    </location>
</feature>
<accession>A0A9Q8Z2C1</accession>
<feature type="compositionally biased region" description="Basic residues" evidence="1">
    <location>
        <begin position="24"/>
        <end position="35"/>
    </location>
</feature>
<sequence length="449" mass="50250">MQYFTSQLRAQHDTPRARQTALGKKTRKTKGKRNYHASTTEADDEDDGDEPGQEETEEVQEQAHPPSRIQSSAALAPPEKAQLRVAGLGPGQANEIPPPPFPHAPASTFKKPYGSTKIHDELAKPPFRLYAVDPAPRQHEGSKRDHLDNLSTLMHLSLLRGDYERAGRAWGMILRTHVAGGRPVDPRNHGRWGIGAEIALRRKPQTAGSTSPNEPQVGHIGRFSDEGFELARDYYNRLIVQHPNRKTQPHIVDERMFYPPMFSLWVYEVCEKSKRAKLQLQDELANRSVSSRSMSVDSAASDRPDDLRDKEDAIRTEELTQAMEIAERLDQVIASPPFDKQANLLQLRGNIALWISDLAVGKTGVDEDTGASAQSSSHSRIPNPDRLQRLTSAYRELKRAEQFFERAAANGAEGQAPLLSSIDMRLREVTNSLEKLRSSQTDDYSSFDP</sequence>
<dbReference type="EMBL" id="CP089275">
    <property type="protein sequence ID" value="USP74684.1"/>
    <property type="molecule type" value="Genomic_DNA"/>
</dbReference>
<name>A0A9Q8Z2C1_CURCL</name>
<proteinExistence type="predicted"/>
<feature type="compositionally biased region" description="Low complexity" evidence="1">
    <location>
        <begin position="287"/>
        <end position="299"/>
    </location>
</feature>
<dbReference type="GO" id="GO:0001164">
    <property type="term" value="F:RNA polymerase I core promoter sequence-specific DNA binding"/>
    <property type="evidence" value="ECO:0007669"/>
    <property type="project" value="InterPro"/>
</dbReference>
<dbReference type="PANTHER" id="PTHR28244">
    <property type="entry name" value="RNA POLYMERASE I-SPECIFIC TRANSCRIPTION INITIATION FACTOR RRN11"/>
    <property type="match status" value="1"/>
</dbReference>
<dbReference type="GO" id="GO:0042790">
    <property type="term" value="P:nucleolar large rRNA transcription by RNA polymerase I"/>
    <property type="evidence" value="ECO:0007669"/>
    <property type="project" value="TreeGrafter"/>
</dbReference>
<dbReference type="InterPro" id="IPR053029">
    <property type="entry name" value="RNA_pol_I-specific_init_factor"/>
</dbReference>
<feature type="region of interest" description="Disordered" evidence="1">
    <location>
        <begin position="365"/>
        <end position="386"/>
    </location>
</feature>
<dbReference type="GO" id="GO:0001181">
    <property type="term" value="F:RNA polymerase I general transcription initiation factor activity"/>
    <property type="evidence" value="ECO:0007669"/>
    <property type="project" value="InterPro"/>
</dbReference>
<feature type="compositionally biased region" description="Acidic residues" evidence="1">
    <location>
        <begin position="41"/>
        <end position="60"/>
    </location>
</feature>
<dbReference type="OrthoDB" id="2159786at2759"/>
<evidence type="ECO:0000256" key="1">
    <source>
        <dbReference type="SAM" id="MobiDB-lite"/>
    </source>
</evidence>
<dbReference type="AlphaFoldDB" id="A0A9Q8Z2C1"/>
<feature type="compositionally biased region" description="Basic and acidic residues" evidence="1">
    <location>
        <begin position="300"/>
        <end position="310"/>
    </location>
</feature>
<feature type="region of interest" description="Disordered" evidence="1">
    <location>
        <begin position="287"/>
        <end position="310"/>
    </location>
</feature>
<keyword evidence="3" id="KW-1185">Reference proteome</keyword>
<reference evidence="2" key="1">
    <citation type="submission" date="2021-12" db="EMBL/GenBank/DDBJ databases">
        <title>Curvularia clavata genome.</title>
        <authorList>
            <person name="Cao Y."/>
        </authorList>
    </citation>
    <scope>NUCLEOTIDE SEQUENCE</scope>
    <source>
        <strain evidence="2">Yc1106</strain>
    </source>
</reference>
<dbReference type="Proteomes" id="UP001056012">
    <property type="component" value="Chromosome 2"/>
</dbReference>
<evidence type="ECO:0000313" key="3">
    <source>
        <dbReference type="Proteomes" id="UP001056012"/>
    </source>
</evidence>
<protein>
    <submittedName>
        <fullName evidence="2">Uncharacterized protein</fullName>
    </submittedName>
</protein>
<evidence type="ECO:0000313" key="2">
    <source>
        <dbReference type="EMBL" id="USP74684.1"/>
    </source>
</evidence>
<dbReference type="Pfam" id="PF04090">
    <property type="entry name" value="Rrn11"/>
    <property type="match status" value="1"/>
</dbReference>
<dbReference type="InterPro" id="IPR007224">
    <property type="entry name" value="TIF_Rrn11"/>
</dbReference>
<dbReference type="PANTHER" id="PTHR28244:SF1">
    <property type="entry name" value="RNA POLYMERASE I-SPECIFIC TRANSCRIPTION INITIATION FACTOR RRN11"/>
    <property type="match status" value="1"/>
</dbReference>
<dbReference type="VEuPathDB" id="FungiDB:yc1106_01958"/>